<keyword evidence="2 3" id="KW-0694">RNA-binding</keyword>
<keyword evidence="5" id="KW-1185">Reference proteome</keyword>
<comment type="subcellular location">
    <subcellularLocation>
        <location evidence="3">Cytoplasm</location>
    </subcellularLocation>
    <text evidence="3">The tmRNA-SmpB complex associates with stalled 70S ribosomes.</text>
</comment>
<evidence type="ECO:0000313" key="4">
    <source>
        <dbReference type="EMBL" id="CAK8163312.1"/>
    </source>
</evidence>
<accession>A0ABM9N8P9</accession>
<proteinExistence type="inferred from homology"/>
<comment type="similarity">
    <text evidence="3">Belongs to the SmpB family.</text>
</comment>
<dbReference type="NCBIfam" id="NF003843">
    <property type="entry name" value="PRK05422.1"/>
    <property type="match status" value="1"/>
</dbReference>
<sequence length="168" mass="18831">MGQISRKSTVMKKQKPIDNYQSIVKNKKASFNYTIGETLEAGIALLGTEVKSLRIHKASIGGVHISIVKNQAVIINLNISEYQSSKHNNHKPNRKRILLLHKKQINKLKGLQKLQGITLVPLSIYFNNKGIVKVSIAIAKGKKIHDKREAAKRKEVAIELKRAVKHTS</sequence>
<evidence type="ECO:0000313" key="5">
    <source>
        <dbReference type="Proteomes" id="UP001314181"/>
    </source>
</evidence>
<dbReference type="InterPro" id="IPR023620">
    <property type="entry name" value="SmpB"/>
</dbReference>
<dbReference type="Proteomes" id="UP001314181">
    <property type="component" value="Unassembled WGS sequence"/>
</dbReference>
<evidence type="ECO:0000256" key="1">
    <source>
        <dbReference type="ARBA" id="ARBA00022490"/>
    </source>
</evidence>
<dbReference type="SUPFAM" id="SSF74982">
    <property type="entry name" value="Small protein B (SmpB)"/>
    <property type="match status" value="1"/>
</dbReference>
<comment type="caution">
    <text evidence="4">The sequence shown here is derived from an EMBL/GenBank/DDBJ whole genome shotgun (WGS) entry which is preliminary data.</text>
</comment>
<dbReference type="CDD" id="cd09294">
    <property type="entry name" value="SmpB"/>
    <property type="match status" value="1"/>
</dbReference>
<dbReference type="EMBL" id="CAWVOK010000026">
    <property type="protein sequence ID" value="CAK8163312.1"/>
    <property type="molecule type" value="Genomic_DNA"/>
</dbReference>
<dbReference type="InterPro" id="IPR020081">
    <property type="entry name" value="SsrA-bd_prot_CS"/>
</dbReference>
<gene>
    <name evidence="3 4" type="primary">smpB</name>
    <name evidence="4" type="ORF">CAXC1_330072</name>
</gene>
<comment type="function">
    <text evidence="3">Required for rescue of stalled ribosomes mediated by trans-translation. Binds to transfer-messenger RNA (tmRNA), required for stable association of tmRNA with ribosomes. tmRNA and SmpB together mimic tRNA shape, replacing the anticodon stem-loop with SmpB. tmRNA is encoded by the ssrA gene; the 2 termini fold to resemble tRNA(Ala) and it encodes a 'tag peptide', a short internal open reading frame. During trans-translation Ala-aminoacylated tmRNA acts like a tRNA, entering the A-site of stalled ribosomes, displacing the stalled mRNA. The ribosome then switches to translate the ORF on the tmRNA; the nascent peptide is terminated with the 'tag peptide' encoded by the tmRNA and targeted for degradation. The ribosome is freed to recommence translation, which seems to be the essential function of trans-translation.</text>
</comment>
<dbReference type="RefSeq" id="WP_338364411.1">
    <property type="nucleotide sequence ID" value="NZ_CAWVOK010000026.1"/>
</dbReference>
<keyword evidence="1 3" id="KW-0963">Cytoplasm</keyword>
<protein>
    <recommendedName>
        <fullName evidence="3">SsrA-binding protein</fullName>
    </recommendedName>
    <alternativeName>
        <fullName evidence="3">Small protein B</fullName>
    </alternativeName>
</protein>
<dbReference type="PROSITE" id="PS01317">
    <property type="entry name" value="SSRP"/>
    <property type="match status" value="1"/>
</dbReference>
<dbReference type="HAMAP" id="MF_00023">
    <property type="entry name" value="SmpB"/>
    <property type="match status" value="1"/>
</dbReference>
<dbReference type="PANTHER" id="PTHR30308:SF2">
    <property type="entry name" value="SSRA-BINDING PROTEIN"/>
    <property type="match status" value="1"/>
</dbReference>
<name>A0ABM9N8P9_9RICK</name>
<dbReference type="NCBIfam" id="TIGR00086">
    <property type="entry name" value="smpB"/>
    <property type="match status" value="1"/>
</dbReference>
<dbReference type="PANTHER" id="PTHR30308">
    <property type="entry name" value="TMRNA-BINDING COMPONENT OF TRANS-TRANSLATION TAGGING COMPLEX"/>
    <property type="match status" value="1"/>
</dbReference>
<dbReference type="Pfam" id="PF01668">
    <property type="entry name" value="SmpB"/>
    <property type="match status" value="1"/>
</dbReference>
<reference evidence="4 5" key="1">
    <citation type="submission" date="2024-01" db="EMBL/GenBank/DDBJ databases">
        <authorList>
            <person name="Kunselman E."/>
        </authorList>
    </citation>
    <scope>NUCLEOTIDE SEQUENCE [LARGE SCALE GENOMIC DNA]</scope>
    <source>
        <strain evidence="4">2 abalone samples</strain>
    </source>
</reference>
<evidence type="ECO:0000256" key="2">
    <source>
        <dbReference type="ARBA" id="ARBA00022884"/>
    </source>
</evidence>
<organism evidence="4 5">
    <name type="scientific">Candidatus Xenohaliotis californiensis</name>
    <dbReference type="NCBI Taxonomy" id="84677"/>
    <lineage>
        <taxon>Bacteria</taxon>
        <taxon>Pseudomonadati</taxon>
        <taxon>Pseudomonadota</taxon>
        <taxon>Alphaproteobacteria</taxon>
        <taxon>Rickettsiales</taxon>
        <taxon>Anaplasmataceae</taxon>
        <taxon>Candidatus Xenohaliotis</taxon>
    </lineage>
</organism>
<dbReference type="Gene3D" id="2.40.280.10">
    <property type="match status" value="1"/>
</dbReference>
<dbReference type="InterPro" id="IPR000037">
    <property type="entry name" value="SsrA-bd_prot"/>
</dbReference>
<evidence type="ECO:0000256" key="3">
    <source>
        <dbReference type="HAMAP-Rule" id="MF_00023"/>
    </source>
</evidence>